<gene>
    <name evidence="3" type="ORF">OVN521_LOCUS28141</name>
    <name evidence="2" type="ORF">WKI299_LOCUS26895</name>
</gene>
<comment type="caution">
    <text evidence="3">The sequence shown here is derived from an EMBL/GenBank/DDBJ whole genome shotgun (WGS) entry which is preliminary data.</text>
</comment>
<feature type="transmembrane region" description="Helical" evidence="1">
    <location>
        <begin position="94"/>
        <end position="114"/>
    </location>
</feature>
<name>A0A820DL65_9BILA</name>
<sequence>MSENKKTNEVANVENNTIVLQEFLGDLSLKTSDEIADVNTALEQLLNKVQQIWSNNDNNQDVATQAVSLFNQSIDIVEKITFTDSKDLQRCFKYLLASIVFILMPSIELEYIMMIR</sequence>
<dbReference type="AlphaFoldDB" id="A0A820DL65"/>
<evidence type="ECO:0000313" key="2">
    <source>
        <dbReference type="EMBL" id="CAF2134322.1"/>
    </source>
</evidence>
<keyword evidence="4" id="KW-1185">Reference proteome</keyword>
<protein>
    <submittedName>
        <fullName evidence="3">Uncharacterized protein</fullName>
    </submittedName>
</protein>
<keyword evidence="1" id="KW-1133">Transmembrane helix</keyword>
<dbReference type="EMBL" id="CAJNRF010011679">
    <property type="protein sequence ID" value="CAF2134322.1"/>
    <property type="molecule type" value="Genomic_DNA"/>
</dbReference>
<evidence type="ECO:0000313" key="3">
    <source>
        <dbReference type="EMBL" id="CAF4234113.1"/>
    </source>
</evidence>
<keyword evidence="1" id="KW-0472">Membrane</keyword>
<proteinExistence type="predicted"/>
<dbReference type="EMBL" id="CAJOBG010008070">
    <property type="protein sequence ID" value="CAF4234113.1"/>
    <property type="molecule type" value="Genomic_DNA"/>
</dbReference>
<keyword evidence="1" id="KW-0812">Transmembrane</keyword>
<dbReference type="Proteomes" id="UP000663856">
    <property type="component" value="Unassembled WGS sequence"/>
</dbReference>
<evidence type="ECO:0000313" key="4">
    <source>
        <dbReference type="Proteomes" id="UP000663866"/>
    </source>
</evidence>
<organism evidence="3 4">
    <name type="scientific">Rotaria magnacalcarata</name>
    <dbReference type="NCBI Taxonomy" id="392030"/>
    <lineage>
        <taxon>Eukaryota</taxon>
        <taxon>Metazoa</taxon>
        <taxon>Spiralia</taxon>
        <taxon>Gnathifera</taxon>
        <taxon>Rotifera</taxon>
        <taxon>Eurotatoria</taxon>
        <taxon>Bdelloidea</taxon>
        <taxon>Philodinida</taxon>
        <taxon>Philodinidae</taxon>
        <taxon>Rotaria</taxon>
    </lineage>
</organism>
<accession>A0A820DL65</accession>
<reference evidence="3" key="1">
    <citation type="submission" date="2021-02" db="EMBL/GenBank/DDBJ databases">
        <authorList>
            <person name="Nowell W R."/>
        </authorList>
    </citation>
    <scope>NUCLEOTIDE SEQUENCE</scope>
</reference>
<dbReference type="Proteomes" id="UP000663866">
    <property type="component" value="Unassembled WGS sequence"/>
</dbReference>
<evidence type="ECO:0000256" key="1">
    <source>
        <dbReference type="SAM" id="Phobius"/>
    </source>
</evidence>